<keyword evidence="2" id="KW-0808">Transferase</keyword>
<evidence type="ECO:0000313" key="3">
    <source>
        <dbReference type="Proteomes" id="UP000283255"/>
    </source>
</evidence>
<dbReference type="CDD" id="cd04301">
    <property type="entry name" value="NAT_SF"/>
    <property type="match status" value="1"/>
</dbReference>
<evidence type="ECO:0000313" key="2">
    <source>
        <dbReference type="EMBL" id="RJG51189.1"/>
    </source>
</evidence>
<dbReference type="Pfam" id="PF00583">
    <property type="entry name" value="Acetyltransf_1"/>
    <property type="match status" value="1"/>
</dbReference>
<dbReference type="PROSITE" id="PS51186">
    <property type="entry name" value="GNAT"/>
    <property type="match status" value="1"/>
</dbReference>
<dbReference type="SUPFAM" id="SSF55729">
    <property type="entry name" value="Acyl-CoA N-acyltransferases (Nat)"/>
    <property type="match status" value="1"/>
</dbReference>
<dbReference type="RefSeq" id="WP_119908737.1">
    <property type="nucleotide sequence ID" value="NZ_QZCH01000001.1"/>
</dbReference>
<dbReference type="Proteomes" id="UP000283255">
    <property type="component" value="Unassembled WGS sequence"/>
</dbReference>
<dbReference type="EMBL" id="QZCH01000001">
    <property type="protein sequence ID" value="RJG51189.1"/>
    <property type="molecule type" value="Genomic_DNA"/>
</dbReference>
<dbReference type="AlphaFoldDB" id="A0A418YJL9"/>
<reference evidence="2 3" key="2">
    <citation type="submission" date="2019-01" db="EMBL/GenBank/DDBJ databases">
        <title>Motilimonas pumilus sp. nov., isolated from the gut of sea cucumber (Apostichopus japonicus).</title>
        <authorList>
            <person name="Wang F.-Q."/>
            <person name="Ren L.-H."/>
            <person name="Lin Y.-W."/>
            <person name="Sun G.-H."/>
            <person name="Du Z.-J."/>
            <person name="Zhao J.-X."/>
            <person name="Liu X.-J."/>
            <person name="Liu L.-J."/>
        </authorList>
    </citation>
    <scope>NUCLEOTIDE SEQUENCE [LARGE SCALE GENOMIC DNA]</scope>
    <source>
        <strain evidence="2 3">PLHSC7-2</strain>
    </source>
</reference>
<accession>A0A418YJL9</accession>
<keyword evidence="3" id="KW-1185">Reference proteome</keyword>
<dbReference type="InterPro" id="IPR000182">
    <property type="entry name" value="GNAT_dom"/>
</dbReference>
<dbReference type="GO" id="GO:0016747">
    <property type="term" value="F:acyltransferase activity, transferring groups other than amino-acyl groups"/>
    <property type="evidence" value="ECO:0007669"/>
    <property type="project" value="InterPro"/>
</dbReference>
<proteinExistence type="predicted"/>
<dbReference type="Gene3D" id="3.40.630.30">
    <property type="match status" value="1"/>
</dbReference>
<comment type="caution">
    <text evidence="2">The sequence shown here is derived from an EMBL/GenBank/DDBJ whole genome shotgun (WGS) entry which is preliminary data.</text>
</comment>
<sequence>MEVLFLEIESADYDAVAEVMLQLRPHYDQAGLFAQIHKQQALGYQVVYVKSAQGILAVAGFQIGEKLAWGKHLYIDDLVTNADSRSSGVGHFLLDWLKIYAQGQGCKQIHLDSGVQRFAAHKFYLREDFHIASHHFALTDI</sequence>
<name>A0A418YJL9_9GAMM</name>
<protein>
    <submittedName>
        <fullName evidence="2">GNAT family N-acetyltransferase</fullName>
    </submittedName>
</protein>
<evidence type="ECO:0000259" key="1">
    <source>
        <dbReference type="PROSITE" id="PS51186"/>
    </source>
</evidence>
<reference evidence="2 3" key="1">
    <citation type="submission" date="2018-09" db="EMBL/GenBank/DDBJ databases">
        <authorList>
            <person name="Wang F."/>
        </authorList>
    </citation>
    <scope>NUCLEOTIDE SEQUENCE [LARGE SCALE GENOMIC DNA]</scope>
    <source>
        <strain evidence="2 3">PLHSC7-2</strain>
    </source>
</reference>
<dbReference type="InterPro" id="IPR016181">
    <property type="entry name" value="Acyl_CoA_acyltransferase"/>
</dbReference>
<organism evidence="2 3">
    <name type="scientific">Motilimonas pumila</name>
    <dbReference type="NCBI Taxonomy" id="2303987"/>
    <lineage>
        <taxon>Bacteria</taxon>
        <taxon>Pseudomonadati</taxon>
        <taxon>Pseudomonadota</taxon>
        <taxon>Gammaproteobacteria</taxon>
        <taxon>Alteromonadales</taxon>
        <taxon>Alteromonadales genera incertae sedis</taxon>
        <taxon>Motilimonas</taxon>
    </lineage>
</organism>
<feature type="domain" description="N-acetyltransferase" evidence="1">
    <location>
        <begin position="3"/>
        <end position="141"/>
    </location>
</feature>
<dbReference type="OrthoDB" id="9799601at2"/>
<gene>
    <name evidence="2" type="ORF">D1Z90_00145</name>
</gene>